<organism evidence="2 3">
    <name type="scientific">Gardnerella vaginalis</name>
    <dbReference type="NCBI Taxonomy" id="2702"/>
    <lineage>
        <taxon>Bacteria</taxon>
        <taxon>Bacillati</taxon>
        <taxon>Actinomycetota</taxon>
        <taxon>Actinomycetes</taxon>
        <taxon>Bifidobacteriales</taxon>
        <taxon>Bifidobacteriaceae</taxon>
        <taxon>Gardnerella</taxon>
    </lineage>
</organism>
<dbReference type="RefSeq" id="WP_064346703.1">
    <property type="nucleotide sequence ID" value="NZ_KQ956830.1"/>
</dbReference>
<name>A0A133P304_GARVA</name>
<evidence type="ECO:0000256" key="1">
    <source>
        <dbReference type="SAM" id="MobiDB-lite"/>
    </source>
</evidence>
<dbReference type="GO" id="GO:0006457">
    <property type="term" value="P:protein folding"/>
    <property type="evidence" value="ECO:0007669"/>
    <property type="project" value="InterPro"/>
</dbReference>
<dbReference type="PATRIC" id="fig|2702.100.peg.111"/>
<dbReference type="OrthoDB" id="3243312at2"/>
<evidence type="ECO:0000313" key="3">
    <source>
        <dbReference type="Proteomes" id="UP000070687"/>
    </source>
</evidence>
<proteinExistence type="predicted"/>
<evidence type="ECO:0000313" key="2">
    <source>
        <dbReference type="EMBL" id="KXA22892.1"/>
    </source>
</evidence>
<gene>
    <name evidence="2" type="ORF">HMPREF3208_00122</name>
</gene>
<dbReference type="EMBL" id="LRQB01000005">
    <property type="protein sequence ID" value="KXA22892.1"/>
    <property type="molecule type" value="Genomic_DNA"/>
</dbReference>
<dbReference type="AlphaFoldDB" id="A0A133P304"/>
<dbReference type="Proteomes" id="UP000070687">
    <property type="component" value="Unassembled WGS sequence"/>
</dbReference>
<dbReference type="GO" id="GO:0000774">
    <property type="term" value="F:adenyl-nucleotide exchange factor activity"/>
    <property type="evidence" value="ECO:0007669"/>
    <property type="project" value="InterPro"/>
</dbReference>
<comment type="caution">
    <text evidence="2">The sequence shown here is derived from an EMBL/GenBank/DDBJ whole genome shotgun (WGS) entry which is preliminary data.</text>
</comment>
<evidence type="ECO:0008006" key="4">
    <source>
        <dbReference type="Google" id="ProtNLM"/>
    </source>
</evidence>
<feature type="region of interest" description="Disordered" evidence="1">
    <location>
        <begin position="282"/>
        <end position="302"/>
    </location>
</feature>
<protein>
    <recommendedName>
        <fullName evidence="4">Nucleotide exchange factor GrpE</fullName>
    </recommendedName>
</protein>
<dbReference type="InterPro" id="IPR000740">
    <property type="entry name" value="GrpE"/>
</dbReference>
<dbReference type="GO" id="GO:0042803">
    <property type="term" value="F:protein homodimerization activity"/>
    <property type="evidence" value="ECO:0007669"/>
    <property type="project" value="InterPro"/>
</dbReference>
<reference evidence="2 3" key="1">
    <citation type="submission" date="2016-01" db="EMBL/GenBank/DDBJ databases">
        <authorList>
            <person name="Oliw E.H."/>
        </authorList>
    </citation>
    <scope>NUCLEOTIDE SEQUENCE [LARGE SCALE GENOMIC DNA]</scope>
    <source>
        <strain evidence="2 3">PSS_7772B</strain>
    </source>
</reference>
<feature type="compositionally biased region" description="Low complexity" evidence="1">
    <location>
        <begin position="293"/>
        <end position="302"/>
    </location>
</feature>
<sequence length="302" mass="34382">MDDANLLKESYQTEGCVDTEELQPSHVDHKPVLSKTFTVDENTADAVPQRYATNESNQEAIMAETPVEDSSVTPKKSQCEDSYKEALNNLQSSIIDNLQEHHETLHNDLNEVSSVLAMLNKQFTQRLQYDKVKETVIDRQHKELEEFREGLNHNLQRPLLYDIAETLDDIRKTKLFYAKKENSELAIKALEGVEDSLNYILEKNNVECASSSEGDPFTGTCQRMIKSIPTSDISKQRTIAESVAPGYIFDKETLFKEKVIVYKYVPDYTETGQQVQPAEIISTPTPDNEETAEFNTFENTNK</sequence>
<dbReference type="Pfam" id="PF01025">
    <property type="entry name" value="GrpE"/>
    <property type="match status" value="1"/>
</dbReference>
<dbReference type="GO" id="GO:0051087">
    <property type="term" value="F:protein-folding chaperone binding"/>
    <property type="evidence" value="ECO:0007669"/>
    <property type="project" value="InterPro"/>
</dbReference>
<accession>A0A133P304</accession>